<evidence type="ECO:0000313" key="2">
    <source>
        <dbReference type="Proteomes" id="UP000828048"/>
    </source>
</evidence>
<reference evidence="1 2" key="1">
    <citation type="journal article" date="2021" name="Hortic Res">
        <title>High-quality reference genome and annotation aids understanding of berry development for evergreen blueberry (Vaccinium darrowii).</title>
        <authorList>
            <person name="Yu J."/>
            <person name="Hulse-Kemp A.M."/>
            <person name="Babiker E."/>
            <person name="Staton M."/>
        </authorList>
    </citation>
    <scope>NUCLEOTIDE SEQUENCE [LARGE SCALE GENOMIC DNA]</scope>
    <source>
        <strain evidence="2">cv. NJ 8807/NJ 8810</strain>
        <tissue evidence="1">Young leaf</tissue>
    </source>
</reference>
<evidence type="ECO:0000313" key="1">
    <source>
        <dbReference type="EMBL" id="KAH7861389.1"/>
    </source>
</evidence>
<proteinExistence type="predicted"/>
<dbReference type="Proteomes" id="UP000828048">
    <property type="component" value="Chromosome 4"/>
</dbReference>
<gene>
    <name evidence="1" type="ORF">Vadar_025511</name>
</gene>
<protein>
    <submittedName>
        <fullName evidence="1">Uncharacterized protein</fullName>
    </submittedName>
</protein>
<dbReference type="EMBL" id="CM037154">
    <property type="protein sequence ID" value="KAH7861389.1"/>
    <property type="molecule type" value="Genomic_DNA"/>
</dbReference>
<comment type="caution">
    <text evidence="1">The sequence shown here is derived from an EMBL/GenBank/DDBJ whole genome shotgun (WGS) entry which is preliminary data.</text>
</comment>
<organism evidence="1 2">
    <name type="scientific">Vaccinium darrowii</name>
    <dbReference type="NCBI Taxonomy" id="229202"/>
    <lineage>
        <taxon>Eukaryota</taxon>
        <taxon>Viridiplantae</taxon>
        <taxon>Streptophyta</taxon>
        <taxon>Embryophyta</taxon>
        <taxon>Tracheophyta</taxon>
        <taxon>Spermatophyta</taxon>
        <taxon>Magnoliopsida</taxon>
        <taxon>eudicotyledons</taxon>
        <taxon>Gunneridae</taxon>
        <taxon>Pentapetalae</taxon>
        <taxon>asterids</taxon>
        <taxon>Ericales</taxon>
        <taxon>Ericaceae</taxon>
        <taxon>Vaccinioideae</taxon>
        <taxon>Vaccinieae</taxon>
        <taxon>Vaccinium</taxon>
    </lineage>
</organism>
<name>A0ACB7Z6H4_9ERIC</name>
<keyword evidence="2" id="KW-1185">Reference proteome</keyword>
<accession>A0ACB7Z6H4</accession>
<sequence length="156" mass="18482">MSWDHGTSIHRVLNSSHFLKIQTQPQATRTTITTTVVEEEENPGQQQRCRQQIQREDNLRDCQMYLMQQMRGGYDKVAMIKTESNPHQQQLRMCCQQMENLDEQCRCEGLREAMRQQRGQGQIQEEEMREMMQQAENLPSKCDLSPRRCQMRASIF</sequence>